<comment type="caution">
    <text evidence="3">The sequence shown here is derived from an EMBL/GenBank/DDBJ whole genome shotgun (WGS) entry which is preliminary data.</text>
</comment>
<feature type="transmembrane region" description="Helical" evidence="2">
    <location>
        <begin position="29"/>
        <end position="48"/>
    </location>
</feature>
<organism evidence="3 4">
    <name type="scientific">Aeriscardovia aeriphila</name>
    <dbReference type="NCBI Taxonomy" id="218139"/>
    <lineage>
        <taxon>Bacteria</taxon>
        <taxon>Bacillati</taxon>
        <taxon>Actinomycetota</taxon>
        <taxon>Actinomycetes</taxon>
        <taxon>Bifidobacteriales</taxon>
        <taxon>Bifidobacteriaceae</taxon>
        <taxon>Aeriscardovia</taxon>
    </lineage>
</organism>
<dbReference type="RefSeq" id="WP_094690037.1">
    <property type="nucleotide sequence ID" value="NZ_JACBYZ010000001.1"/>
</dbReference>
<dbReference type="Proteomes" id="UP000228976">
    <property type="component" value="Unassembled WGS sequence"/>
</dbReference>
<keyword evidence="4" id="KW-1185">Reference proteome</keyword>
<dbReference type="EMBL" id="MWWU01000002">
    <property type="protein sequence ID" value="OZG56526.1"/>
    <property type="molecule type" value="Genomic_DNA"/>
</dbReference>
<protein>
    <submittedName>
        <fullName evidence="3">Uncharacterized protein</fullName>
    </submittedName>
</protein>
<evidence type="ECO:0000256" key="2">
    <source>
        <dbReference type="SAM" id="Phobius"/>
    </source>
</evidence>
<feature type="compositionally biased region" description="Low complexity" evidence="1">
    <location>
        <begin position="52"/>
        <end position="68"/>
    </location>
</feature>
<evidence type="ECO:0000256" key="1">
    <source>
        <dbReference type="SAM" id="MobiDB-lite"/>
    </source>
</evidence>
<keyword evidence="2" id="KW-0472">Membrane</keyword>
<sequence>MFGFHRDEFMGEDVREDDGQKPAVSKKSWIALIVFCLICVLVIVESIFSRPESSSSASSSPSASAPQKSETEEEQSSSSSLGGQGGLTVTPLSEKTLHQMEHLVSLTLSWRKDNGQVHAVSADELMKAGMSESLARSYQPVWNTVFRDTLTARVISDQPLINAVEGVSPDSHDRLIEVRVMLTPSWLASDNSLVNVPSEPVLFKVYWDDAQGKVVRFSEPDPQWLYFAVPEGARPPEVRPDGESD</sequence>
<keyword evidence="2" id="KW-1133">Transmembrane helix</keyword>
<reference evidence="3 4" key="1">
    <citation type="journal article" date="2017" name="BMC Genomics">
        <title>Comparative genomic and phylogenomic analyses of the Bifidobacteriaceae family.</title>
        <authorList>
            <person name="Lugli G.A."/>
            <person name="Milani C."/>
            <person name="Turroni F."/>
            <person name="Duranti S."/>
            <person name="Mancabelli L."/>
            <person name="Mangifesta M."/>
            <person name="Ferrario C."/>
            <person name="Modesto M."/>
            <person name="Mattarelli P."/>
            <person name="Jiri K."/>
            <person name="van Sinderen D."/>
            <person name="Ventura M."/>
        </authorList>
    </citation>
    <scope>NUCLEOTIDE SEQUENCE [LARGE SCALE GENOMIC DNA]</scope>
    <source>
        <strain evidence="3 4">LMG 21773</strain>
    </source>
</reference>
<proteinExistence type="predicted"/>
<name>A0A261FCB3_9BIFI</name>
<feature type="region of interest" description="Disordered" evidence="1">
    <location>
        <begin position="52"/>
        <end position="88"/>
    </location>
</feature>
<keyword evidence="2" id="KW-0812">Transmembrane</keyword>
<accession>A0A261FCB3</accession>
<evidence type="ECO:0000313" key="4">
    <source>
        <dbReference type="Proteomes" id="UP000228976"/>
    </source>
</evidence>
<evidence type="ECO:0000313" key="3">
    <source>
        <dbReference type="EMBL" id="OZG56526.1"/>
    </source>
</evidence>
<gene>
    <name evidence="3" type="ORF">AEAE_1014</name>
</gene>
<dbReference type="AlphaFoldDB" id="A0A261FCB3"/>